<reference evidence="2 3" key="1">
    <citation type="submission" date="2020-02" db="EMBL/GenBank/DDBJ databases">
        <authorList>
            <person name="Li X.-J."/>
            <person name="Han X.-M."/>
        </authorList>
    </citation>
    <scope>NUCLEOTIDE SEQUENCE [LARGE SCALE GENOMIC DNA]</scope>
    <source>
        <strain evidence="2 3">CCTCC AB 2017055</strain>
    </source>
</reference>
<dbReference type="InterPro" id="IPR018766">
    <property type="entry name" value="Zinicin_2"/>
</dbReference>
<protein>
    <submittedName>
        <fullName evidence="2">Zinc-dependent metalloprotease</fullName>
    </submittedName>
</protein>
<keyword evidence="2" id="KW-0482">Metalloprotease</keyword>
<dbReference type="NCBIfam" id="TIGR03624">
    <property type="entry name" value="putative hydrolase"/>
    <property type="match status" value="1"/>
</dbReference>
<dbReference type="PANTHER" id="PTHR39420">
    <property type="match status" value="1"/>
</dbReference>
<dbReference type="NCBIfam" id="TIGR03883">
    <property type="entry name" value="DUF2342_F420"/>
    <property type="match status" value="1"/>
</dbReference>
<dbReference type="EMBL" id="JAAGOA010000002">
    <property type="protein sequence ID" value="NED99389.1"/>
    <property type="molecule type" value="Genomic_DNA"/>
</dbReference>
<dbReference type="RefSeq" id="WP_163733107.1">
    <property type="nucleotide sequence ID" value="NZ_JAAGOA010000002.1"/>
</dbReference>
<dbReference type="SUPFAM" id="SSF55486">
    <property type="entry name" value="Metalloproteases ('zincins'), catalytic domain"/>
    <property type="match status" value="2"/>
</dbReference>
<keyword evidence="2" id="KW-0378">Hydrolase</keyword>
<dbReference type="InterPro" id="IPR042271">
    <property type="entry name" value="Zinicin_2_N"/>
</dbReference>
<evidence type="ECO:0000256" key="1">
    <source>
        <dbReference type="SAM" id="MobiDB-lite"/>
    </source>
</evidence>
<dbReference type="AlphaFoldDB" id="A0A6L9S5N8"/>
<dbReference type="Proteomes" id="UP000475214">
    <property type="component" value="Unassembled WGS sequence"/>
</dbReference>
<dbReference type="Gene3D" id="1.20.150.30">
    <property type="entry name" value="Zincin-like metallopeptidase, N-terminal domain"/>
    <property type="match status" value="1"/>
</dbReference>
<dbReference type="InterPro" id="IPR022454">
    <property type="entry name" value="CHP03883_F420-assoc"/>
</dbReference>
<comment type="caution">
    <text evidence="2">The sequence shown here is derived from an EMBL/GenBank/DDBJ whole genome shotgun (WGS) entry which is preliminary data.</text>
</comment>
<keyword evidence="2" id="KW-0645">Protease</keyword>
<organism evidence="2 3">
    <name type="scientific">Phytoactinopolyspora halotolerans</name>
    <dbReference type="NCBI Taxonomy" id="1981512"/>
    <lineage>
        <taxon>Bacteria</taxon>
        <taxon>Bacillati</taxon>
        <taxon>Actinomycetota</taxon>
        <taxon>Actinomycetes</taxon>
        <taxon>Jiangellales</taxon>
        <taxon>Jiangellaceae</taxon>
        <taxon>Phytoactinopolyspora</taxon>
    </lineage>
</organism>
<gene>
    <name evidence="2" type="ORF">G1H10_04335</name>
</gene>
<proteinExistence type="predicted"/>
<evidence type="ECO:0000313" key="3">
    <source>
        <dbReference type="Proteomes" id="UP000475214"/>
    </source>
</evidence>
<dbReference type="Pfam" id="PF10103">
    <property type="entry name" value="Zincin_2"/>
    <property type="match status" value="1"/>
</dbReference>
<dbReference type="GO" id="GO:0006508">
    <property type="term" value="P:proteolysis"/>
    <property type="evidence" value="ECO:0007669"/>
    <property type="project" value="UniProtKB-KW"/>
</dbReference>
<dbReference type="PANTHER" id="PTHR39420:SF1">
    <property type="entry name" value="HYDROLASE"/>
    <property type="match status" value="1"/>
</dbReference>
<dbReference type="GO" id="GO:0008237">
    <property type="term" value="F:metallopeptidase activity"/>
    <property type="evidence" value="ECO:0007669"/>
    <property type="project" value="UniProtKB-KW"/>
</dbReference>
<evidence type="ECO:0000313" key="2">
    <source>
        <dbReference type="EMBL" id="NED99389.1"/>
    </source>
</evidence>
<keyword evidence="3" id="KW-1185">Reference proteome</keyword>
<feature type="region of interest" description="Disordered" evidence="1">
    <location>
        <begin position="139"/>
        <end position="173"/>
    </location>
</feature>
<name>A0A6L9S5N8_9ACTN</name>
<accession>A0A6L9S5N8</accession>
<sequence length="405" mass="43841">MTTNDAAGQLVDWDLAAKTATRLAGSGPVVTEDEAHQTVADLREFAAEAEGHVRAVTGLDGSSASAPLAVVDREGWIRANTDSLRTVVAPLIAKVQKAREGKEGGPLDFIGPKATGLETGVFLAFIAGRVLGQFDPFWAGEPGQSAQPEPAGDDADVSPARGARDASQTSDVGPIVVSGAGSAVVPSAQSLGRLLLVAPNIVHVERELQVEPRDFRLWVCLHEETHRVQFTAVPWLREHLQDEIRSFVSASQLDSKALVANLREVVEALVRAVRGQRDTTSLLDLLQTPEQKAVVQRVTALMSLLEGHADVVMDRVGPEVVPSVETIRRRFQRRRKGSGVDRGVRKVLGFEAKMRQYRDGAKFVNAVIDRVGMEGFNRIWESPQTLPSSAEIADPDAWVKRVHGM</sequence>